<proteinExistence type="inferred from homology"/>
<comment type="catalytic activity">
    <reaction evidence="10 11">
        <text>D-alanyl-D-alanine + UDP-N-acetyl-alpha-D-muramoyl-L-alanyl-gamma-D-glutamyl-meso-2,6-diaminopimelate + ATP = UDP-N-acetyl-alpha-D-muramoyl-L-alanyl-gamma-D-glutamyl-meso-2,6-diaminopimeloyl-D-alanyl-D-alanine + ADP + phosphate + H(+)</text>
        <dbReference type="Rhea" id="RHEA:28374"/>
        <dbReference type="ChEBI" id="CHEBI:15378"/>
        <dbReference type="ChEBI" id="CHEBI:30616"/>
        <dbReference type="ChEBI" id="CHEBI:43474"/>
        <dbReference type="ChEBI" id="CHEBI:57822"/>
        <dbReference type="ChEBI" id="CHEBI:61386"/>
        <dbReference type="ChEBI" id="CHEBI:83905"/>
        <dbReference type="ChEBI" id="CHEBI:456216"/>
        <dbReference type="EC" id="6.3.2.10"/>
    </reaction>
</comment>
<feature type="domain" description="Mur ligase N-terminal catalytic" evidence="12">
    <location>
        <begin position="28"/>
        <end position="100"/>
    </location>
</feature>
<keyword evidence="4 10" id="KW-0547">Nucleotide-binding</keyword>
<dbReference type="InterPro" id="IPR036615">
    <property type="entry name" value="Mur_ligase_C_dom_sf"/>
</dbReference>
<gene>
    <name evidence="10" type="primary">murF</name>
    <name evidence="15" type="ORF">AS25_02935</name>
</gene>
<dbReference type="GO" id="GO:0008766">
    <property type="term" value="F:UDP-N-acetylmuramoylalanyl-D-glutamyl-2,6-diaminopimelate-D-alanyl-D-alanine ligase activity"/>
    <property type="evidence" value="ECO:0007669"/>
    <property type="project" value="RHEA"/>
</dbReference>
<evidence type="ECO:0000256" key="3">
    <source>
        <dbReference type="ARBA" id="ARBA00022618"/>
    </source>
</evidence>
<dbReference type="EC" id="6.3.2.10" evidence="10 11"/>
<name>A0A0B0DBK5_9MICC</name>
<dbReference type="Gene3D" id="3.40.1190.10">
    <property type="entry name" value="Mur-like, catalytic domain"/>
    <property type="match status" value="1"/>
</dbReference>
<evidence type="ECO:0000256" key="5">
    <source>
        <dbReference type="ARBA" id="ARBA00022840"/>
    </source>
</evidence>
<dbReference type="GO" id="GO:0009252">
    <property type="term" value="P:peptidoglycan biosynthetic process"/>
    <property type="evidence" value="ECO:0007669"/>
    <property type="project" value="UniProtKB-UniRule"/>
</dbReference>
<protein>
    <recommendedName>
        <fullName evidence="10 11">UDP-N-acetylmuramoyl-tripeptide--D-alanyl-D-alanine ligase</fullName>
        <ecNumber evidence="10 11">6.3.2.10</ecNumber>
    </recommendedName>
    <alternativeName>
        <fullName evidence="10">D-alanyl-D-alanine-adding enzyme</fullName>
    </alternativeName>
</protein>
<dbReference type="UniPathway" id="UPA00219"/>
<dbReference type="InterPro" id="IPR036565">
    <property type="entry name" value="Mur-like_cat_sf"/>
</dbReference>
<dbReference type="Pfam" id="PF08245">
    <property type="entry name" value="Mur_ligase_M"/>
    <property type="match status" value="1"/>
</dbReference>
<keyword evidence="2 10" id="KW-0436">Ligase</keyword>
<dbReference type="Pfam" id="PF01225">
    <property type="entry name" value="Mur_ligase"/>
    <property type="match status" value="1"/>
</dbReference>
<dbReference type="SUPFAM" id="SSF53623">
    <property type="entry name" value="MurD-like peptide ligases, catalytic domain"/>
    <property type="match status" value="1"/>
</dbReference>
<feature type="domain" description="Mur ligase C-terminal" evidence="13">
    <location>
        <begin position="337"/>
        <end position="468"/>
    </location>
</feature>
<organism evidence="15 16">
    <name type="scientific">Kocuria marina</name>
    <dbReference type="NCBI Taxonomy" id="223184"/>
    <lineage>
        <taxon>Bacteria</taxon>
        <taxon>Bacillati</taxon>
        <taxon>Actinomycetota</taxon>
        <taxon>Actinomycetes</taxon>
        <taxon>Micrococcales</taxon>
        <taxon>Micrococcaceae</taxon>
        <taxon>Kocuria</taxon>
    </lineage>
</organism>
<reference evidence="15 16" key="1">
    <citation type="submission" date="2014-09" db="EMBL/GenBank/DDBJ databases">
        <title>High-quality draft genome sequence of Kocuria marina SO9-6, an actinobacterium isolated from a copper mine.</title>
        <authorList>
            <person name="Castro D.B."/>
            <person name="Pereira L.B."/>
            <person name="Silva M.V."/>
            <person name="Silva B.P."/>
            <person name="Zanardi B.R."/>
            <person name="Carlos C."/>
            <person name="Belgini D.R."/>
            <person name="Limache E.G."/>
            <person name="Lacerda G.V."/>
            <person name="Nery M.B."/>
            <person name="Gomes M.B."/>
            <person name="Souza S."/>
            <person name="Silva T.M."/>
            <person name="Rodrigues V.D."/>
            <person name="Paulino L.C."/>
            <person name="Vicentini R."/>
            <person name="Ferraz L.F."/>
            <person name="Ottoboni L.M."/>
        </authorList>
    </citation>
    <scope>NUCLEOTIDE SEQUENCE [LARGE SCALE GENOMIC DNA]</scope>
    <source>
        <strain evidence="15 16">SO9-6</strain>
    </source>
</reference>
<dbReference type="Gene3D" id="3.90.190.20">
    <property type="entry name" value="Mur ligase, C-terminal domain"/>
    <property type="match status" value="1"/>
</dbReference>
<dbReference type="GO" id="GO:0008360">
    <property type="term" value="P:regulation of cell shape"/>
    <property type="evidence" value="ECO:0007669"/>
    <property type="project" value="UniProtKB-KW"/>
</dbReference>
<evidence type="ECO:0000256" key="9">
    <source>
        <dbReference type="ARBA" id="ARBA00023316"/>
    </source>
</evidence>
<dbReference type="Gene3D" id="3.40.1390.10">
    <property type="entry name" value="MurE/MurF, N-terminal domain"/>
    <property type="match status" value="1"/>
</dbReference>
<feature type="binding site" evidence="10">
    <location>
        <begin position="119"/>
        <end position="125"/>
    </location>
    <ligand>
        <name>ATP</name>
        <dbReference type="ChEBI" id="CHEBI:30616"/>
    </ligand>
</feature>
<evidence type="ECO:0000259" key="14">
    <source>
        <dbReference type="Pfam" id="PF08245"/>
    </source>
</evidence>
<keyword evidence="9 10" id="KW-0961">Cell wall biogenesis/degradation</keyword>
<dbReference type="GO" id="GO:0005737">
    <property type="term" value="C:cytoplasm"/>
    <property type="evidence" value="ECO:0007669"/>
    <property type="project" value="UniProtKB-SubCell"/>
</dbReference>
<keyword evidence="3 10" id="KW-0132">Cell division</keyword>
<dbReference type="PANTHER" id="PTHR43024:SF1">
    <property type="entry name" value="UDP-N-ACETYLMURAMOYL-TRIPEPTIDE--D-ALANYL-D-ALANINE LIGASE"/>
    <property type="match status" value="1"/>
</dbReference>
<keyword evidence="6 10" id="KW-0133">Cell shape</keyword>
<evidence type="ECO:0000256" key="2">
    <source>
        <dbReference type="ARBA" id="ARBA00022598"/>
    </source>
</evidence>
<comment type="similarity">
    <text evidence="10">Belongs to the MurCDEF family. MurF subfamily.</text>
</comment>
<dbReference type="InterPro" id="IPR013221">
    <property type="entry name" value="Mur_ligase_cen"/>
</dbReference>
<evidence type="ECO:0000313" key="16">
    <source>
        <dbReference type="Proteomes" id="UP000030664"/>
    </source>
</evidence>
<evidence type="ECO:0000256" key="1">
    <source>
        <dbReference type="ARBA" id="ARBA00022490"/>
    </source>
</evidence>
<dbReference type="GO" id="GO:0047480">
    <property type="term" value="F:UDP-N-acetylmuramoyl-tripeptide-D-alanyl-D-alanine ligase activity"/>
    <property type="evidence" value="ECO:0007669"/>
    <property type="project" value="UniProtKB-UniRule"/>
</dbReference>
<comment type="subcellular location">
    <subcellularLocation>
        <location evidence="10 11">Cytoplasm</location>
    </subcellularLocation>
</comment>
<comment type="pathway">
    <text evidence="10 11">Cell wall biogenesis; peptidoglycan biosynthesis.</text>
</comment>
<dbReference type="InterPro" id="IPR005863">
    <property type="entry name" value="UDP-N-AcMur_synth"/>
</dbReference>
<dbReference type="eggNOG" id="COG0770">
    <property type="taxonomic scope" value="Bacteria"/>
</dbReference>
<feature type="domain" description="Mur ligase central" evidence="14">
    <location>
        <begin position="117"/>
        <end position="313"/>
    </location>
</feature>
<dbReference type="HAMAP" id="MF_02019">
    <property type="entry name" value="MurF"/>
    <property type="match status" value="1"/>
</dbReference>
<dbReference type="GO" id="GO:0071555">
    <property type="term" value="P:cell wall organization"/>
    <property type="evidence" value="ECO:0007669"/>
    <property type="project" value="UniProtKB-KW"/>
</dbReference>
<evidence type="ECO:0000259" key="12">
    <source>
        <dbReference type="Pfam" id="PF01225"/>
    </source>
</evidence>
<sequence>MIAMTAAQLARAVNGELAGVPDPGSVTVTSVTTDSREVTAGALFVAKPGETTDGHRFVPVAAESGAVLHLTERPVTDDSGAPYPCVVVPDVVLAMGALASHVLEQLRAAHPVTVVAVTGSVGKTTTKDLLHGIFSAQGPTVAPRNSYNGEVGVPLTVFTATEDTEYFVIEMGATHIGNIRYLCDTVRPDVGAVLCVGYAHAGEFGGVENIARAKGEMVEGLAAHGTAVLNDDDARVRPMRERTDARIISFGQGPDAHDPGHEDPRVWAEDVTVGTDGCPAFTLHFPDGSAHPVHSQLIGAHHVTNLLAAAAVAYGAGVPPREIAEGLTGRGPRSRWRMERTERPDGVTVINDAYNANPQSMRAALQTLAQLGRGDDEHPARRTIAVLGGMFELGDESITAHADLGQLLVRLNVSHVVAVGEVARPVYTAATLEGSWGEEAAWVPDTEHAEQYLRNTLRPGDIVLFKASNAAGLQHLGDRVAQATTETNHQEG</sequence>
<evidence type="ECO:0000259" key="13">
    <source>
        <dbReference type="Pfam" id="PF02875"/>
    </source>
</evidence>
<evidence type="ECO:0000256" key="6">
    <source>
        <dbReference type="ARBA" id="ARBA00022960"/>
    </source>
</evidence>
<keyword evidence="5 10" id="KW-0067">ATP-binding</keyword>
<keyword evidence="8 10" id="KW-0131">Cell cycle</keyword>
<evidence type="ECO:0000256" key="8">
    <source>
        <dbReference type="ARBA" id="ARBA00023306"/>
    </source>
</evidence>
<dbReference type="SUPFAM" id="SSF63418">
    <property type="entry name" value="MurE/MurF N-terminal domain"/>
    <property type="match status" value="1"/>
</dbReference>
<dbReference type="InterPro" id="IPR004101">
    <property type="entry name" value="Mur_ligase_C"/>
</dbReference>
<comment type="function">
    <text evidence="10 11">Involved in cell wall formation. Catalyzes the final step in the synthesis of UDP-N-acetylmuramoyl-pentapeptide, the precursor of murein.</text>
</comment>
<keyword evidence="7 10" id="KW-0573">Peptidoglycan synthesis</keyword>
<dbReference type="InterPro" id="IPR000713">
    <property type="entry name" value="Mur_ligase_N"/>
</dbReference>
<dbReference type="InterPro" id="IPR051046">
    <property type="entry name" value="MurCDEF_CellWall_CoF430Synth"/>
</dbReference>
<dbReference type="PANTHER" id="PTHR43024">
    <property type="entry name" value="UDP-N-ACETYLMURAMOYL-TRIPEPTIDE--D-ALANYL-D-ALANINE LIGASE"/>
    <property type="match status" value="1"/>
</dbReference>
<evidence type="ECO:0000256" key="11">
    <source>
        <dbReference type="RuleBase" id="RU004136"/>
    </source>
</evidence>
<dbReference type="NCBIfam" id="TIGR01143">
    <property type="entry name" value="murF"/>
    <property type="match status" value="1"/>
</dbReference>
<dbReference type="GO" id="GO:0005524">
    <property type="term" value="F:ATP binding"/>
    <property type="evidence" value="ECO:0007669"/>
    <property type="project" value="UniProtKB-UniRule"/>
</dbReference>
<dbReference type="Pfam" id="PF02875">
    <property type="entry name" value="Mur_ligase_C"/>
    <property type="match status" value="1"/>
</dbReference>
<dbReference type="RefSeq" id="WP_035961232.1">
    <property type="nucleotide sequence ID" value="NZ_JROM01000016.1"/>
</dbReference>
<dbReference type="InterPro" id="IPR035911">
    <property type="entry name" value="MurE/MurF_N"/>
</dbReference>
<evidence type="ECO:0000256" key="10">
    <source>
        <dbReference type="HAMAP-Rule" id="MF_02019"/>
    </source>
</evidence>
<comment type="caution">
    <text evidence="15">The sequence shown here is derived from an EMBL/GenBank/DDBJ whole genome shotgun (WGS) entry which is preliminary data.</text>
</comment>
<dbReference type="STRING" id="223184.AS25_02935"/>
<dbReference type="EMBL" id="JROM01000016">
    <property type="protein sequence ID" value="KHE74798.1"/>
    <property type="molecule type" value="Genomic_DNA"/>
</dbReference>
<evidence type="ECO:0000313" key="15">
    <source>
        <dbReference type="EMBL" id="KHE74798.1"/>
    </source>
</evidence>
<evidence type="ECO:0000256" key="4">
    <source>
        <dbReference type="ARBA" id="ARBA00022741"/>
    </source>
</evidence>
<evidence type="ECO:0000256" key="7">
    <source>
        <dbReference type="ARBA" id="ARBA00022984"/>
    </source>
</evidence>
<accession>A0A0B0DBK5</accession>
<dbReference type="Proteomes" id="UP000030664">
    <property type="component" value="Unassembled WGS sequence"/>
</dbReference>
<dbReference type="AlphaFoldDB" id="A0A0B0DBK5"/>
<dbReference type="SUPFAM" id="SSF53244">
    <property type="entry name" value="MurD-like peptide ligases, peptide-binding domain"/>
    <property type="match status" value="1"/>
</dbReference>
<keyword evidence="1 10" id="KW-0963">Cytoplasm</keyword>
<dbReference type="GO" id="GO:0051301">
    <property type="term" value="P:cell division"/>
    <property type="evidence" value="ECO:0007669"/>
    <property type="project" value="UniProtKB-KW"/>
</dbReference>